<reference evidence="2" key="2">
    <citation type="submission" date="2015-01" db="EMBL/GenBank/DDBJ databases">
        <title>Evolutionary Origins and Diversification of the Mycorrhizal Mutualists.</title>
        <authorList>
            <consortium name="DOE Joint Genome Institute"/>
            <consortium name="Mycorrhizal Genomics Consortium"/>
            <person name="Kohler A."/>
            <person name="Kuo A."/>
            <person name="Nagy L.G."/>
            <person name="Floudas D."/>
            <person name="Copeland A."/>
            <person name="Barry K.W."/>
            <person name="Cichocki N."/>
            <person name="Veneault-Fourrey C."/>
            <person name="LaButti K."/>
            <person name="Lindquist E.A."/>
            <person name="Lipzen A."/>
            <person name="Lundell T."/>
            <person name="Morin E."/>
            <person name="Murat C."/>
            <person name="Riley R."/>
            <person name="Ohm R."/>
            <person name="Sun H."/>
            <person name="Tunlid A."/>
            <person name="Henrissat B."/>
            <person name="Grigoriev I.V."/>
            <person name="Hibbett D.S."/>
            <person name="Martin F."/>
        </authorList>
    </citation>
    <scope>NUCLEOTIDE SEQUENCE [LARGE SCALE GENOMIC DNA]</scope>
    <source>
        <strain evidence="2">F 1598</strain>
    </source>
</reference>
<dbReference type="EMBL" id="KN832970">
    <property type="protein sequence ID" value="KIM92364.1"/>
    <property type="molecule type" value="Genomic_DNA"/>
</dbReference>
<keyword evidence="2" id="KW-1185">Reference proteome</keyword>
<evidence type="ECO:0000313" key="1">
    <source>
        <dbReference type="EMBL" id="KIM92364.1"/>
    </source>
</evidence>
<accession>A0A0C3GLA4</accession>
<organism evidence="1 2">
    <name type="scientific">Piloderma croceum (strain F 1598)</name>
    <dbReference type="NCBI Taxonomy" id="765440"/>
    <lineage>
        <taxon>Eukaryota</taxon>
        <taxon>Fungi</taxon>
        <taxon>Dikarya</taxon>
        <taxon>Basidiomycota</taxon>
        <taxon>Agaricomycotina</taxon>
        <taxon>Agaricomycetes</taxon>
        <taxon>Agaricomycetidae</taxon>
        <taxon>Atheliales</taxon>
        <taxon>Atheliaceae</taxon>
        <taxon>Piloderma</taxon>
    </lineage>
</organism>
<reference evidence="1 2" key="1">
    <citation type="submission" date="2014-04" db="EMBL/GenBank/DDBJ databases">
        <authorList>
            <consortium name="DOE Joint Genome Institute"/>
            <person name="Kuo A."/>
            <person name="Tarkka M."/>
            <person name="Buscot F."/>
            <person name="Kohler A."/>
            <person name="Nagy L.G."/>
            <person name="Floudas D."/>
            <person name="Copeland A."/>
            <person name="Barry K.W."/>
            <person name="Cichocki N."/>
            <person name="Veneault-Fourrey C."/>
            <person name="LaButti K."/>
            <person name="Lindquist E.A."/>
            <person name="Lipzen A."/>
            <person name="Lundell T."/>
            <person name="Morin E."/>
            <person name="Murat C."/>
            <person name="Sun H."/>
            <person name="Tunlid A."/>
            <person name="Henrissat B."/>
            <person name="Grigoriev I.V."/>
            <person name="Hibbett D.S."/>
            <person name="Martin F."/>
            <person name="Nordberg H.P."/>
            <person name="Cantor M.N."/>
            <person name="Hua S.X."/>
        </authorList>
    </citation>
    <scope>NUCLEOTIDE SEQUENCE [LARGE SCALE GENOMIC DNA]</scope>
    <source>
        <strain evidence="1 2">F 1598</strain>
    </source>
</reference>
<proteinExistence type="predicted"/>
<dbReference type="AlphaFoldDB" id="A0A0C3GLA4"/>
<sequence length="132" mass="15440">MTSSTDPNRFSYLCSSPSLWLLPPERVTRPPRKYSARLDYTKTLLTQLMFWVKHYNACVERKDRELRHYGYSNSFPSLSYEFETAAEMSMEDIHNMMQEIGEISYSFVRLNLSTDNHPGLQTICTDISPVKE</sequence>
<dbReference type="InParanoid" id="A0A0C3GLA4"/>
<gene>
    <name evidence="1" type="ORF">PILCRDRAFT_810415</name>
</gene>
<dbReference type="Proteomes" id="UP000054166">
    <property type="component" value="Unassembled WGS sequence"/>
</dbReference>
<name>A0A0C3GLA4_PILCF</name>
<evidence type="ECO:0000313" key="2">
    <source>
        <dbReference type="Proteomes" id="UP000054166"/>
    </source>
</evidence>
<dbReference type="HOGENOM" id="CLU_1917828_0_0_1"/>
<protein>
    <submittedName>
        <fullName evidence="1">Uncharacterized protein</fullName>
    </submittedName>
</protein>